<dbReference type="GO" id="GO:0003924">
    <property type="term" value="F:GTPase activity"/>
    <property type="evidence" value="ECO:0007669"/>
    <property type="project" value="TreeGrafter"/>
</dbReference>
<accession>A0A024VJM0</accession>
<dbReference type="InterPro" id="IPR006073">
    <property type="entry name" value="GTP-bd"/>
</dbReference>
<dbReference type="Pfam" id="PF01926">
    <property type="entry name" value="MMR_HSR1"/>
    <property type="match status" value="1"/>
</dbReference>
<keyword evidence="2" id="KW-0342">GTP-binding</keyword>
<reference evidence="5 6" key="2">
    <citation type="submission" date="2013-02" db="EMBL/GenBank/DDBJ databases">
        <title>The Genome Sequence of Plasmodium falciparum FCH/4.</title>
        <authorList>
            <consortium name="The Broad Institute Genome Sequencing Platform"/>
            <consortium name="The Broad Institute Genome Sequencing Center for Infectious Disease"/>
            <person name="Neafsey D."/>
            <person name="Cheeseman I."/>
            <person name="Volkman S."/>
            <person name="Adams J."/>
            <person name="Walker B."/>
            <person name="Young S.K."/>
            <person name="Zeng Q."/>
            <person name="Gargeya S."/>
            <person name="Fitzgerald M."/>
            <person name="Haas B."/>
            <person name="Abouelleil A."/>
            <person name="Alvarado L."/>
            <person name="Arachchi H.M."/>
            <person name="Berlin A.M."/>
            <person name="Chapman S.B."/>
            <person name="Dewar J."/>
            <person name="Goldberg J."/>
            <person name="Griggs A."/>
            <person name="Gujja S."/>
            <person name="Hansen M."/>
            <person name="Howarth C."/>
            <person name="Imamovic A."/>
            <person name="Larimer J."/>
            <person name="McCowan C."/>
            <person name="Murphy C."/>
            <person name="Neiman D."/>
            <person name="Pearson M."/>
            <person name="Priest M."/>
            <person name="Roberts A."/>
            <person name="Saif S."/>
            <person name="Shea T."/>
            <person name="Sisk P."/>
            <person name="Sykes S."/>
            <person name="Wortman J."/>
            <person name="Nusbaum C."/>
            <person name="Birren B."/>
        </authorList>
    </citation>
    <scope>NUCLEOTIDE SEQUENCE [LARGE SCALE GENOMIC DNA]</scope>
    <source>
        <strain evidence="5 6">FCH/4</strain>
    </source>
</reference>
<evidence type="ECO:0000256" key="1">
    <source>
        <dbReference type="ARBA" id="ARBA00022741"/>
    </source>
</evidence>
<dbReference type="OrthoDB" id="370027at2759"/>
<evidence type="ECO:0000313" key="5">
    <source>
        <dbReference type="EMBL" id="ETW28478.1"/>
    </source>
</evidence>
<dbReference type="EMBL" id="KI928024">
    <property type="protein sequence ID" value="ETW28478.1"/>
    <property type="molecule type" value="Genomic_DNA"/>
</dbReference>
<dbReference type="InterPro" id="IPR027417">
    <property type="entry name" value="P-loop_NTPase"/>
</dbReference>
<feature type="domain" description="G" evidence="4">
    <location>
        <begin position="1368"/>
        <end position="1452"/>
    </location>
</feature>
<dbReference type="FunFam" id="3.40.50.300:FF:001910">
    <property type="entry name" value="GTP-binding protein, putative"/>
    <property type="match status" value="1"/>
</dbReference>
<evidence type="ECO:0000259" key="4">
    <source>
        <dbReference type="Pfam" id="PF01926"/>
    </source>
</evidence>
<dbReference type="GO" id="GO:0005739">
    <property type="term" value="C:mitochondrion"/>
    <property type="evidence" value="ECO:0007669"/>
    <property type="project" value="TreeGrafter"/>
</dbReference>
<dbReference type="Proteomes" id="UP000030656">
    <property type="component" value="Unassembled WGS sequence"/>
</dbReference>
<name>A0A024VJM0_PLAFA</name>
<evidence type="ECO:0000256" key="2">
    <source>
        <dbReference type="ARBA" id="ARBA00023134"/>
    </source>
</evidence>
<feature type="region of interest" description="Disordered" evidence="3">
    <location>
        <begin position="282"/>
        <end position="307"/>
    </location>
</feature>
<dbReference type="Gene3D" id="3.40.50.300">
    <property type="entry name" value="P-loop containing nucleotide triphosphate hydrolases"/>
    <property type="match status" value="1"/>
</dbReference>
<dbReference type="InterPro" id="IPR023179">
    <property type="entry name" value="GTP-bd_ortho_bundle_sf"/>
</dbReference>
<sequence>MILKNILKGQVNYKNASYINIEKDINNKINKILNLIVYDVNKKKTTSCSYITDYIKYMNKHVYKLRDEQDLIPDSKDNLYIQWKYYNQITVNVLKEYVKKCHRNNIDGNYNYEKKKRTEPYILTANDTCALFPFHMIDNYAKTKEKKKKHDVYYDMCNILGNKNVSCEKNIINLQKCEEEITCEIQNDKSIDNHIISKRNNIEEHIFENYVQKDKNILNNSSYIYYNIPNLNYIKYMWLHHSLVIFKLLIDTNLKVDIKRQFNMTKIIVSLLKQLNNNNSNNNNNINSSSNNINSSSNNINSSSNNINSSSNNINSSSNNINSSSNNINSSSNIDIDLYLSYFYLLSKINMIDKHMVIQLCTLFKKDYKKLSDLNKFYLLRSIYNFDYSSKHFQQMLNYLQKYFYTLIKKHYLDNNTYHNYDACISSIYGKKEISSNDMCYNIGRTQKGEKNEITSLRKYTKEIDVNENVNANVNVNENINNINYNNSDDAYNNTELYNTFLPSSYNMYNTDMCYNVLSKKINKNNDKLFFHNYLLEIFEVLFKRKKHISLLDKTIFKCVVNQEISIYNKINLDLFKNIVKLCDEELIYFLFNKIIQDIENYDNLEIYQLLTHLKKYEENNSLCYFYNFFLILKEKQFEYMNIKHVIYIYIYINRYLTKEFKKQQKKKMMKDLISINITEKINEIHNVDNMIDMLHKKSNFTSQYEYIYTFLNFSIYNINNINKYDNKQIIKNKTDDNHNVEIFNKLLNEHINEKDKDVKKDDFFSSENKDKMDMKMKIKNEFMCIELLNDINKNITIVLSQKINYINIKNIITLLYNTCQIRYEYQMSFVMNLFFHLYEEYSMLINFLHLYKILFQNFLFYYYNGITEYIKEIYDENKGEYIYMDKRNNYMIYTYENKMKHIYNYINRRYYINEHRLYDINKFTILLNIYEKYLFNFITYNIYKYQNKRSKKKKKYNHNIPLNNVELIFKYSKQIIKKINIYLKSNLWALGYIQNMNDFKCNDDNHKNINNFEMSKHTKYKFNNEVECNVLSNHFYEKNKFDILLFEKLEDKKFAPIINISTFINSYNNKEYNEFTNDIIPYNINNSILNFEYNVVPLFYHILQYINYICTYIYFNTNTNENINIKESLIFISLTCLKNNFNISNHNILLMNNIYTILKSPSLNDVFLKKDLDKIKHGDDENKNNIYLNTINVNKKNINNNINNNNNNNISSSCSSSELVEKKEKYSDFICRDKFIFDMNITCFPNYMHKSSLNIKKKFDISDLIIEVRDARLPFTCTNDFIIDDLKKKLAINYNNNNNKKKKRIIILNKVDLIPRRLALKAQSLIEEKTNTMCLLTSSKYNKNISKIRDICKEMKPKFKSFGLFAMLIGLPNVGKSSIINSFKDITYNLSKYGYKNNKIAFEVNRKRVKTNVLAGTTKMIDTYKVSNNPLLYLIDTPGIFLPKLEDKEISLKLSSIGNTLDYKYDHMYVGDYILFTLNKHKHYNYVKILGLDSPSNDIRFISNVISTKLNLCRNYKYLDINGGCRFFIDMFRLGLLGHVCLEPVPDKQDFITYLDFKSDEPLSINSKKYPTPFRGLL</sequence>
<protein>
    <recommendedName>
        <fullName evidence="4">G domain-containing protein</fullName>
    </recommendedName>
</protein>
<dbReference type="SUPFAM" id="SSF52540">
    <property type="entry name" value="P-loop containing nucleoside triphosphate hydrolases"/>
    <property type="match status" value="1"/>
</dbReference>
<dbReference type="PANTHER" id="PTHR45782:SF4">
    <property type="entry name" value="MITOCHONDRIAL RIBOSOME-ASSOCIATED GTPASE 1"/>
    <property type="match status" value="1"/>
</dbReference>
<gene>
    <name evidence="5" type="ORF">PFFCH_04109</name>
</gene>
<reference evidence="5 6" key="1">
    <citation type="submission" date="2013-02" db="EMBL/GenBank/DDBJ databases">
        <title>The Genome Annotation of Plasmodium falciparum FCH/4.</title>
        <authorList>
            <consortium name="The Broad Institute Genome Sequencing Platform"/>
            <consortium name="The Broad Institute Genome Sequencing Center for Infectious Disease"/>
            <person name="Neafsey D."/>
            <person name="Hoffman S."/>
            <person name="Volkman S."/>
            <person name="Rosenthal P."/>
            <person name="Walker B."/>
            <person name="Young S.K."/>
            <person name="Zeng Q."/>
            <person name="Gargeya S."/>
            <person name="Fitzgerald M."/>
            <person name="Haas B."/>
            <person name="Abouelleil A."/>
            <person name="Allen A.W."/>
            <person name="Alvarado L."/>
            <person name="Arachchi H.M."/>
            <person name="Berlin A.M."/>
            <person name="Chapman S.B."/>
            <person name="Gainer-Dewar J."/>
            <person name="Goldberg J."/>
            <person name="Griggs A."/>
            <person name="Gujja S."/>
            <person name="Hansen M."/>
            <person name="Howarth C."/>
            <person name="Imamovic A."/>
            <person name="Ireland A."/>
            <person name="Larimer J."/>
            <person name="McCowan C."/>
            <person name="Murphy C."/>
            <person name="Pearson M."/>
            <person name="Poon T.W."/>
            <person name="Priest M."/>
            <person name="Roberts A."/>
            <person name="Saif S."/>
            <person name="Shea T."/>
            <person name="Sisk P."/>
            <person name="Sykes S."/>
            <person name="Wortman J."/>
            <person name="Nusbaum C."/>
            <person name="Birren B."/>
        </authorList>
    </citation>
    <scope>NUCLEOTIDE SEQUENCE [LARGE SCALE GENOMIC DNA]</scope>
    <source>
        <strain evidence="5 6">FCH/4</strain>
    </source>
</reference>
<dbReference type="Gene3D" id="1.10.1580.10">
    <property type="match status" value="1"/>
</dbReference>
<dbReference type="PANTHER" id="PTHR45782">
    <property type="entry name" value="MITOCHONDRIAL RIBOSOME-ASSOCIATED GTPASE 1"/>
    <property type="match status" value="1"/>
</dbReference>
<keyword evidence="1" id="KW-0547">Nucleotide-binding</keyword>
<dbReference type="GO" id="GO:0032543">
    <property type="term" value="P:mitochondrial translation"/>
    <property type="evidence" value="ECO:0007669"/>
    <property type="project" value="TreeGrafter"/>
</dbReference>
<evidence type="ECO:0000313" key="6">
    <source>
        <dbReference type="Proteomes" id="UP000030656"/>
    </source>
</evidence>
<dbReference type="GO" id="GO:0005525">
    <property type="term" value="F:GTP binding"/>
    <property type="evidence" value="ECO:0007669"/>
    <property type="project" value="UniProtKB-KW"/>
</dbReference>
<proteinExistence type="predicted"/>
<evidence type="ECO:0000256" key="3">
    <source>
        <dbReference type="SAM" id="MobiDB-lite"/>
    </source>
</evidence>
<organism evidence="5 6">
    <name type="scientific">Plasmodium falciparum FCH/4</name>
    <dbReference type="NCBI Taxonomy" id="1036724"/>
    <lineage>
        <taxon>Eukaryota</taxon>
        <taxon>Sar</taxon>
        <taxon>Alveolata</taxon>
        <taxon>Apicomplexa</taxon>
        <taxon>Aconoidasida</taxon>
        <taxon>Haemosporida</taxon>
        <taxon>Plasmodiidae</taxon>
        <taxon>Plasmodium</taxon>
        <taxon>Plasmodium (Laverania)</taxon>
    </lineage>
</organism>